<protein>
    <submittedName>
        <fullName evidence="1">Unannotated protein</fullName>
    </submittedName>
</protein>
<sequence>MDFFADFDFVDVLTTGALGEPGSRTFYIQARAGVRSVTVRCEKQQVATIAQYIRRALAHLPVPEGQPPRSVMQLAEPITQAFILGATALEFNNSADHFILHLKEFAPLVDEDDSDFADDDDEDEDDIPGAHARVSLTRAQAMAFCDHADRTVSAGRPDCVYCDLPINPDGHFCPRMN</sequence>
<dbReference type="InterPro" id="IPR021441">
    <property type="entry name" value="DUF3090"/>
</dbReference>
<dbReference type="AlphaFoldDB" id="A0A6J6BX25"/>
<dbReference type="EMBL" id="CAEZZV010000051">
    <property type="protein sequence ID" value="CAB4775960.1"/>
    <property type="molecule type" value="Genomic_DNA"/>
</dbReference>
<evidence type="ECO:0000313" key="2">
    <source>
        <dbReference type="EMBL" id="CAB4596134.1"/>
    </source>
</evidence>
<evidence type="ECO:0000313" key="5">
    <source>
        <dbReference type="EMBL" id="CAB5045321.1"/>
    </source>
</evidence>
<dbReference type="EMBL" id="CAFBRX010000011">
    <property type="protein sequence ID" value="CAB5111870.1"/>
    <property type="molecule type" value="Genomic_DNA"/>
</dbReference>
<evidence type="ECO:0000313" key="3">
    <source>
        <dbReference type="EMBL" id="CAB4623241.1"/>
    </source>
</evidence>
<evidence type="ECO:0000313" key="4">
    <source>
        <dbReference type="EMBL" id="CAB4775960.1"/>
    </source>
</evidence>
<dbReference type="EMBL" id="CAEZSL010000068">
    <property type="protein sequence ID" value="CAB4542803.1"/>
    <property type="molecule type" value="Genomic_DNA"/>
</dbReference>
<dbReference type="Pfam" id="PF11290">
    <property type="entry name" value="DUF3090"/>
    <property type="match status" value="1"/>
</dbReference>
<name>A0A6J6BX25_9ZZZZ</name>
<dbReference type="NCBIfam" id="TIGR03847">
    <property type="entry name" value="conserved hypothetical protein"/>
    <property type="match status" value="1"/>
</dbReference>
<gene>
    <name evidence="1" type="ORF">UFOPK1421_00745</name>
    <name evidence="2" type="ORF">UFOPK1820_00429</name>
    <name evidence="3" type="ORF">UFOPK1960_00186</name>
    <name evidence="4" type="ORF">UFOPK2921_00539</name>
    <name evidence="5" type="ORF">UFOPK4275_00224</name>
    <name evidence="6" type="ORF">UFOPK4422_00211</name>
</gene>
<accession>A0A6J6BX25</accession>
<dbReference type="EMBL" id="CAFBQJ010000021">
    <property type="protein sequence ID" value="CAB5045321.1"/>
    <property type="molecule type" value="Genomic_DNA"/>
</dbReference>
<evidence type="ECO:0000313" key="6">
    <source>
        <dbReference type="EMBL" id="CAB5111870.1"/>
    </source>
</evidence>
<dbReference type="EMBL" id="CAEZUK010000048">
    <property type="protein sequence ID" value="CAB4596134.1"/>
    <property type="molecule type" value="Genomic_DNA"/>
</dbReference>
<organism evidence="1">
    <name type="scientific">freshwater metagenome</name>
    <dbReference type="NCBI Taxonomy" id="449393"/>
    <lineage>
        <taxon>unclassified sequences</taxon>
        <taxon>metagenomes</taxon>
        <taxon>ecological metagenomes</taxon>
    </lineage>
</organism>
<reference evidence="1" key="1">
    <citation type="submission" date="2020-05" db="EMBL/GenBank/DDBJ databases">
        <authorList>
            <person name="Chiriac C."/>
            <person name="Salcher M."/>
            <person name="Ghai R."/>
            <person name="Kavagutti S V."/>
        </authorList>
    </citation>
    <scope>NUCLEOTIDE SEQUENCE</scope>
</reference>
<dbReference type="EMBL" id="CAEZVL010000014">
    <property type="protein sequence ID" value="CAB4623241.1"/>
    <property type="molecule type" value="Genomic_DNA"/>
</dbReference>
<proteinExistence type="predicted"/>
<evidence type="ECO:0000313" key="1">
    <source>
        <dbReference type="EMBL" id="CAB4542803.1"/>
    </source>
</evidence>